<dbReference type="Pfam" id="PF15632">
    <property type="entry name" value="ATPgrasp_Ter"/>
    <property type="match status" value="1"/>
</dbReference>
<name>A0AAP2GM61_9BACT</name>
<evidence type="ECO:0000259" key="2">
    <source>
        <dbReference type="PROSITE" id="PS50975"/>
    </source>
</evidence>
<dbReference type="GO" id="GO:0005524">
    <property type="term" value="F:ATP binding"/>
    <property type="evidence" value="ECO:0007669"/>
    <property type="project" value="UniProtKB-UniRule"/>
</dbReference>
<dbReference type="InterPro" id="IPR013815">
    <property type="entry name" value="ATP_grasp_subdomain_1"/>
</dbReference>
<dbReference type="GO" id="GO:0046872">
    <property type="term" value="F:metal ion binding"/>
    <property type="evidence" value="ECO:0007669"/>
    <property type="project" value="InterPro"/>
</dbReference>
<evidence type="ECO:0000313" key="4">
    <source>
        <dbReference type="Proteomes" id="UP001319200"/>
    </source>
</evidence>
<evidence type="ECO:0000313" key="3">
    <source>
        <dbReference type="EMBL" id="MBT1700914.1"/>
    </source>
</evidence>
<dbReference type="Proteomes" id="UP001319200">
    <property type="component" value="Unassembled WGS sequence"/>
</dbReference>
<dbReference type="RefSeq" id="WP_254169602.1">
    <property type="nucleotide sequence ID" value="NZ_JAHESF010000051.1"/>
</dbReference>
<dbReference type="NCBIfam" id="NF009402">
    <property type="entry name" value="PRK12767.1-1"/>
    <property type="match status" value="1"/>
</dbReference>
<dbReference type="EMBL" id="JAHESF010000051">
    <property type="protein sequence ID" value="MBT1700914.1"/>
    <property type="molecule type" value="Genomic_DNA"/>
</dbReference>
<dbReference type="PROSITE" id="PS00866">
    <property type="entry name" value="CPSASE_1"/>
    <property type="match status" value="1"/>
</dbReference>
<evidence type="ECO:0000256" key="1">
    <source>
        <dbReference type="PROSITE-ProRule" id="PRU00409"/>
    </source>
</evidence>
<dbReference type="PROSITE" id="PS50975">
    <property type="entry name" value="ATP_GRASP"/>
    <property type="match status" value="1"/>
</dbReference>
<proteinExistence type="predicted"/>
<dbReference type="InterPro" id="IPR005479">
    <property type="entry name" value="CPAse_ATP-bd"/>
</dbReference>
<dbReference type="InterPro" id="IPR011761">
    <property type="entry name" value="ATP-grasp"/>
</dbReference>
<dbReference type="Gene3D" id="3.40.50.20">
    <property type="match status" value="1"/>
</dbReference>
<gene>
    <name evidence="3" type="ORF">KK083_28740</name>
</gene>
<dbReference type="Gene3D" id="3.30.470.20">
    <property type="entry name" value="ATP-grasp fold, B domain"/>
    <property type="match status" value="1"/>
</dbReference>
<reference evidence="3 4" key="1">
    <citation type="submission" date="2021-05" db="EMBL/GenBank/DDBJ databases">
        <title>A Polyphasic approach of four new species of the genus Ohtaekwangia: Ohtaekwangia histidinii sp. nov., Ohtaekwangia cretensis sp. nov., Ohtaekwangia indiensis sp. nov., Ohtaekwangia reichenbachii sp. nov. from diverse environment.</title>
        <authorList>
            <person name="Octaviana S."/>
        </authorList>
    </citation>
    <scope>NUCLEOTIDE SEQUENCE [LARGE SCALE GENOMIC DNA]</scope>
    <source>
        <strain evidence="3 4">PWU4</strain>
    </source>
</reference>
<dbReference type="InterPro" id="IPR048764">
    <property type="entry name" value="PylC_N"/>
</dbReference>
<protein>
    <submittedName>
        <fullName evidence="3">ATP-grasp domain-containing protein</fullName>
    </submittedName>
</protein>
<organism evidence="3 4">
    <name type="scientific">Chryseosolibacter histidini</name>
    <dbReference type="NCBI Taxonomy" id="2782349"/>
    <lineage>
        <taxon>Bacteria</taxon>
        <taxon>Pseudomonadati</taxon>
        <taxon>Bacteroidota</taxon>
        <taxon>Cytophagia</taxon>
        <taxon>Cytophagales</taxon>
        <taxon>Chryseotaleaceae</taxon>
        <taxon>Chryseosolibacter</taxon>
    </lineage>
</organism>
<keyword evidence="1" id="KW-0067">ATP-binding</keyword>
<keyword evidence="1" id="KW-0547">Nucleotide-binding</keyword>
<dbReference type="AlphaFoldDB" id="A0AAP2GM61"/>
<dbReference type="Gene3D" id="3.30.1490.20">
    <property type="entry name" value="ATP-grasp fold, A domain"/>
    <property type="match status" value="1"/>
</dbReference>
<keyword evidence="4" id="KW-1185">Reference proteome</keyword>
<dbReference type="Pfam" id="PF21360">
    <property type="entry name" value="PylC-like_N"/>
    <property type="match status" value="1"/>
</dbReference>
<dbReference type="SUPFAM" id="SSF56059">
    <property type="entry name" value="Glutathione synthetase ATP-binding domain-like"/>
    <property type="match status" value="1"/>
</dbReference>
<accession>A0AAP2GM61</accession>
<comment type="caution">
    <text evidence="3">The sequence shown here is derived from an EMBL/GenBank/DDBJ whole genome shotgun (WGS) entry which is preliminary data.</text>
</comment>
<sequence length="351" mass="38617">MQINVLVTGIGGGGVGEQVLKALKLSGNAYTVIGTDATGLCNNKFKVDHFYQVPGSAQPNYIETLLQICEKHNVRAIIPGSEPELKVISRDRQRFTDRNVLPLINPDNVVRICLDKFLTNNFFVDNGFLFPRSYQIKSLADLASVTFFPVVIKPSVGGGGSANTMIAQDKAELELFSQYMLTIYQEFILQEYVGTPEAEYTVGVLLGMDGELINSIAIRRNIMSGLSNRIKIKNRTGNDALGPLLVVSSGISQGEVVANPKVTGSCEEIARKIGARGAINIQCRVHKDEVYVFEINPRFSGTTSLRAMVGYNEPDVLIRREILGEKIQGRFPYKLGHITRGLSETYIGELQ</sequence>
<feature type="domain" description="ATP-grasp" evidence="2">
    <location>
        <begin position="120"/>
        <end position="322"/>
    </location>
</feature>